<evidence type="ECO:0000313" key="11">
    <source>
        <dbReference type="EMBL" id="ACC38751.1"/>
    </source>
</evidence>
<dbReference type="InterPro" id="IPR017850">
    <property type="entry name" value="Alkaline_phosphatase_core_sf"/>
</dbReference>
<name>B2HKP6_MYCMM</name>
<comment type="subcellular location">
    <subcellularLocation>
        <location evidence="1">Secreted</location>
        <location evidence="1">Cell wall</location>
    </subcellularLocation>
</comment>
<dbReference type="GO" id="GO:0034480">
    <property type="term" value="F:phosphatidylcholine phospholipase C activity"/>
    <property type="evidence" value="ECO:0007669"/>
    <property type="project" value="UniProtKB-EC"/>
</dbReference>
<keyword evidence="4" id="KW-0134">Cell wall</keyword>
<evidence type="ECO:0000256" key="1">
    <source>
        <dbReference type="ARBA" id="ARBA00004191"/>
    </source>
</evidence>
<accession>B2HKP6</accession>
<dbReference type="Proteomes" id="UP000001190">
    <property type="component" value="Chromosome"/>
</dbReference>
<reference evidence="11 12" key="1">
    <citation type="journal article" date="2008" name="Genome Res.">
        <title>Insights from the complete genome sequence of Mycobacterium marinum on the evolution of Mycobacterium tuberculosis.</title>
        <authorList>
            <person name="Stinear T.P."/>
            <person name="Seemann T."/>
            <person name="Harrison P.F."/>
            <person name="Jenkin G.A."/>
            <person name="Davies J.K."/>
            <person name="Johnson P.D."/>
            <person name="Abdellah Z."/>
            <person name="Arrowsmith C."/>
            <person name="Chillingworth T."/>
            <person name="Churcher C."/>
            <person name="Clarke K."/>
            <person name="Cronin A."/>
            <person name="Davis P."/>
            <person name="Goodhead I."/>
            <person name="Holroyd N."/>
            <person name="Jagels K."/>
            <person name="Lord A."/>
            <person name="Moule S."/>
            <person name="Mungall K."/>
            <person name="Norbertczak H."/>
            <person name="Quail M.A."/>
            <person name="Rabbinowitsch E."/>
            <person name="Walker D."/>
            <person name="White B."/>
            <person name="Whitehead S."/>
            <person name="Small P.L."/>
            <person name="Brosch R."/>
            <person name="Ramakrishnan L."/>
            <person name="Fischbach M.A."/>
            <person name="Parkhill J."/>
            <person name="Cole S.T."/>
        </authorList>
    </citation>
    <scope>NUCLEOTIDE SEQUENCE [LARGE SCALE GENOMIC DNA]</scope>
    <source>
        <strain evidence="12">ATCC BAA-535 / M</strain>
    </source>
</reference>
<dbReference type="InterPro" id="IPR007312">
    <property type="entry name" value="Phosphoesterase"/>
</dbReference>
<dbReference type="FunFam" id="3.40.720.10:FF:000034">
    <property type="entry name" value="Membrane-associated phospholipase C"/>
    <property type="match status" value="1"/>
</dbReference>
<protein>
    <recommendedName>
        <fullName evidence="3">phospholipase C</fullName>
        <ecNumber evidence="3">3.1.4.3</ecNumber>
    </recommendedName>
</protein>
<comment type="catalytic activity">
    <reaction evidence="9">
        <text>a 1,2-diacyl-sn-glycero-3-phosphocholine + H2O = phosphocholine + a 1,2-diacyl-sn-glycerol + H(+)</text>
        <dbReference type="Rhea" id="RHEA:10604"/>
        <dbReference type="ChEBI" id="CHEBI:15377"/>
        <dbReference type="ChEBI" id="CHEBI:15378"/>
        <dbReference type="ChEBI" id="CHEBI:17815"/>
        <dbReference type="ChEBI" id="CHEBI:57643"/>
        <dbReference type="ChEBI" id="CHEBI:295975"/>
        <dbReference type="EC" id="3.1.4.3"/>
    </reaction>
    <physiologicalReaction direction="left-to-right" evidence="9">
        <dbReference type="Rhea" id="RHEA:10605"/>
    </physiologicalReaction>
</comment>
<evidence type="ECO:0000256" key="5">
    <source>
        <dbReference type="ARBA" id="ARBA00022525"/>
    </source>
</evidence>
<dbReference type="EMBL" id="CP000854">
    <property type="protein sequence ID" value="ACC38751.1"/>
    <property type="molecule type" value="Genomic_DNA"/>
</dbReference>
<evidence type="ECO:0000256" key="2">
    <source>
        <dbReference type="ARBA" id="ARBA00009717"/>
    </source>
</evidence>
<dbReference type="Gene3D" id="3.40.720.10">
    <property type="entry name" value="Alkaline Phosphatase, subunit A"/>
    <property type="match status" value="2"/>
</dbReference>
<dbReference type="PANTHER" id="PTHR31956">
    <property type="entry name" value="NON-SPECIFIC PHOSPHOLIPASE C4-RELATED"/>
    <property type="match status" value="1"/>
</dbReference>
<organism evidence="11 12">
    <name type="scientific">Mycobacterium marinum (strain ATCC BAA-535 / M)</name>
    <dbReference type="NCBI Taxonomy" id="216594"/>
    <lineage>
        <taxon>Bacteria</taxon>
        <taxon>Bacillati</taxon>
        <taxon>Actinomycetota</taxon>
        <taxon>Actinomycetes</taxon>
        <taxon>Mycobacteriales</taxon>
        <taxon>Mycobacteriaceae</taxon>
        <taxon>Mycobacterium</taxon>
        <taxon>Mycobacterium ulcerans group</taxon>
    </lineage>
</organism>
<evidence type="ECO:0000256" key="7">
    <source>
        <dbReference type="ARBA" id="ARBA00022801"/>
    </source>
</evidence>
<keyword evidence="12" id="KW-1185">Reference proteome</keyword>
<gene>
    <name evidence="11" type="primary">plcB_3</name>
    <name evidence="11" type="ordered locus">MMAR_0284</name>
</gene>
<dbReference type="eggNOG" id="COG3511">
    <property type="taxonomic scope" value="Bacteria"/>
</dbReference>
<sequence>MAWGVIAAAVQWGNGNGPLGIEFKFLRTNSKNKRDTRVGAPFQLAEYVYSEPNAQGGYGLSNGSVDGMSRRQFMAKLAAASSAGALMSLAGPVIEKAYGAGPCSGHLTDIEHIVLLMQENRSFDHYFGTLSGVRGFDDTTDPAIFDQKGWDPRTQSIDPAGITSPFRFDTTRGPLLNGECVNDPVEGWVAMHTAWNNGANDTWLPSQYSQIRQGNIPACMGYYTRADLPIHYMLADTFTICDDYYCSMLTGTAPNRLYWLSAWIDPDGTNGGPLLNEPNFLPLQPFSWRIMPENLEDAGISWKVYQNKFFGHYINSPISDNGLVQAFKQTADPRSNLARFGIAPTYPQDFVLDVKANRLPKVSWVVPNIIQSEHPALPVNVGAVAIVNILRTLLSNPAVWEKTALIISYDECGSFFDHVTPPTAPPGTPGEYVTVPDIDAVSGSGGIRGPIGLGYRVPCIVISPYSRGPLVVSDTFDHTSQLRLIETRFGVPVPNLTPWRRSVTEDMTSAFNFAVPPNPSRPKLDPPLLNALPRLPQCVPNAVLGSLGGAAVANPYRVPYPQVPPTQETTPARGTPSGPC</sequence>
<evidence type="ECO:0000313" key="12">
    <source>
        <dbReference type="Proteomes" id="UP000001190"/>
    </source>
</evidence>
<evidence type="ECO:0000256" key="10">
    <source>
        <dbReference type="SAM" id="MobiDB-lite"/>
    </source>
</evidence>
<comment type="similarity">
    <text evidence="2">Belongs to the bacterial phospholipase C family.</text>
</comment>
<evidence type="ECO:0000256" key="4">
    <source>
        <dbReference type="ARBA" id="ARBA00022512"/>
    </source>
</evidence>
<feature type="region of interest" description="Disordered" evidence="10">
    <location>
        <begin position="561"/>
        <end position="580"/>
    </location>
</feature>
<dbReference type="Pfam" id="PF04185">
    <property type="entry name" value="Phosphoesterase"/>
    <property type="match status" value="1"/>
</dbReference>
<evidence type="ECO:0000256" key="9">
    <source>
        <dbReference type="ARBA" id="ARBA00048421"/>
    </source>
</evidence>
<dbReference type="KEGG" id="mmi:MMAR_0284"/>
<keyword evidence="8" id="KW-0843">Virulence</keyword>
<dbReference type="HOGENOM" id="CLU_008770_2_2_11"/>
<evidence type="ECO:0000256" key="3">
    <source>
        <dbReference type="ARBA" id="ARBA00012018"/>
    </source>
</evidence>
<dbReference type="AlphaFoldDB" id="B2HKP6"/>
<keyword evidence="7" id="KW-0378">Hydrolase</keyword>
<dbReference type="PANTHER" id="PTHR31956:SF1">
    <property type="entry name" value="NON-SPECIFIC PHOSPHOLIPASE C1"/>
    <property type="match status" value="1"/>
</dbReference>
<dbReference type="EC" id="3.1.4.3" evidence="3"/>
<proteinExistence type="inferred from homology"/>
<dbReference type="STRING" id="216594.MMAR_0284"/>
<dbReference type="GO" id="GO:0052008">
    <property type="term" value="P:symbiont-mediated disruption of host cellular anatomical structure"/>
    <property type="evidence" value="ECO:0007669"/>
    <property type="project" value="UniProtKB-ARBA"/>
</dbReference>
<dbReference type="FunFam" id="3.40.720.10:FF:000036">
    <property type="entry name" value="Membrane-associated phospholipase C"/>
    <property type="match status" value="1"/>
</dbReference>
<evidence type="ECO:0000256" key="8">
    <source>
        <dbReference type="ARBA" id="ARBA00023026"/>
    </source>
</evidence>
<keyword evidence="5" id="KW-0964">Secreted</keyword>
<keyword evidence="6" id="KW-0732">Signal</keyword>
<evidence type="ECO:0000256" key="6">
    <source>
        <dbReference type="ARBA" id="ARBA00022729"/>
    </source>
</evidence>